<dbReference type="InterPro" id="IPR036770">
    <property type="entry name" value="Ankyrin_rpt-contain_sf"/>
</dbReference>
<evidence type="ECO:0000259" key="2">
    <source>
        <dbReference type="PROSITE" id="PS51126"/>
    </source>
</evidence>
<evidence type="ECO:0000256" key="1">
    <source>
        <dbReference type="SAM" id="MobiDB-lite"/>
    </source>
</evidence>
<dbReference type="SUPFAM" id="SSF48403">
    <property type="entry name" value="Ankyrin repeat"/>
    <property type="match status" value="1"/>
</dbReference>
<accession>A0A1Q2ZYA4</accession>
<sequence>MSMLDDIWGPGPEVSLSRDSDKALQAKSTLHEILSQENREEEDIWVQLVHLIADYDPGDEQLKAFEELLPKIGDQVNDKARTGLALIHYVIIYDHASYIELLHRYRLNLNLLDDVIGYSPLMWAFHLNRQDCCIELFSFIEELDFDMKNKEGLTAWDIVTPASSISEFLDQNNIFQYKNSTANSPITIEEPTPDHSLDLQMADMSLKGETGTGGAGGRGGFGSSDDFDFEKLVKDQYFEVEDFDVPQILDLLVSLPEKYPHVTTYPAGLLFQCIRYADHKIKSPSLVESLVHLSLTRIISNLSNDLVPNEETTGDIVVQSYWFSAISFLYYYLCRDEGFFKRNPKSLQDLVNGMHSLMVELTSSIHSRLVPLIEPTLLSYTTIEDVKQTMYKKDWNIFKKKRPEKNRNAGDKTKSVSYYHDEMLKHLYPPSLKEQMKLSPMKLVQIFGALAYVLELHQIHPLLRQQFLSTAISWFSTALFNRLMSEKKKKYLSRARAIQIKLNLSSLENWIKNNDLIPPKPVLIDDFMWQRFPYTLAKDLSDIDLSHPPIRNVATYKPVDTDKDNTCVYDTTNSLFYYQSLHRIAQLHLAPVNQLLQWLQVATSLENEESLDETASLLSSLTPLQLLKSMERYSYEVDEHKFKSPLKKKLSAIVKSQNAKGDPYLAERQLPLLALPTIAELTDTYTYSPDSENYLPILSVEIQDAMYDIHDENVRLRKDEAIAIAHRRSLEEEEEEEEEEDNNNDKDNDDDESNEKDISEMLYLRDTGGFSKSDGDVGDAYFKEINAPSAIAHRPTWADNPEVEANPW</sequence>
<dbReference type="InterPro" id="IPR052072">
    <property type="entry name" value="Vascular_dev_regulator"/>
</dbReference>
<feature type="compositionally biased region" description="Acidic residues" evidence="1">
    <location>
        <begin position="731"/>
        <end position="754"/>
    </location>
</feature>
<evidence type="ECO:0000313" key="4">
    <source>
        <dbReference type="Proteomes" id="UP000187013"/>
    </source>
</evidence>
<dbReference type="PANTHER" id="PTHR16027:SF6">
    <property type="entry name" value="DILUTE DOMAIN-CONTAINING PROTEIN"/>
    <property type="match status" value="1"/>
</dbReference>
<protein>
    <recommendedName>
        <fullName evidence="2">Dilute domain-containing protein</fullName>
    </recommendedName>
</protein>
<reference evidence="3 4" key="1">
    <citation type="submission" date="2016-08" db="EMBL/GenBank/DDBJ databases">
        <title>Draft genome sequence of allopolyploid Zygosaccharomyces rouxii.</title>
        <authorList>
            <person name="Watanabe J."/>
            <person name="Uehara K."/>
            <person name="Mogi Y."/>
            <person name="Tsukioka Y."/>
        </authorList>
    </citation>
    <scope>NUCLEOTIDE SEQUENCE [LARGE SCALE GENOMIC DNA]</scope>
    <source>
        <strain evidence="3 4">NBRC 110957</strain>
    </source>
</reference>
<dbReference type="OrthoDB" id="426293at2759"/>
<dbReference type="EMBL" id="BDGX01000009">
    <property type="protein sequence ID" value="GAV48432.1"/>
    <property type="molecule type" value="Genomic_DNA"/>
</dbReference>
<comment type="caution">
    <text evidence="3">The sequence shown here is derived from an EMBL/GenBank/DDBJ whole genome shotgun (WGS) entry which is preliminary data.</text>
</comment>
<feature type="domain" description="Dilute" evidence="2">
    <location>
        <begin position="296"/>
        <end position="656"/>
    </location>
</feature>
<dbReference type="InterPro" id="IPR037986">
    <property type="entry name" value="Myo5p-like_CBD_DIL"/>
</dbReference>
<dbReference type="Pfam" id="PF01843">
    <property type="entry name" value="DIL"/>
    <property type="match status" value="2"/>
</dbReference>
<name>A0A1Q2ZYA4_ZYGRO</name>
<organism evidence="3 4">
    <name type="scientific">Zygosaccharomyces rouxii</name>
    <dbReference type="NCBI Taxonomy" id="4956"/>
    <lineage>
        <taxon>Eukaryota</taxon>
        <taxon>Fungi</taxon>
        <taxon>Dikarya</taxon>
        <taxon>Ascomycota</taxon>
        <taxon>Saccharomycotina</taxon>
        <taxon>Saccharomycetes</taxon>
        <taxon>Saccharomycetales</taxon>
        <taxon>Saccharomycetaceae</taxon>
        <taxon>Zygosaccharomyces</taxon>
    </lineage>
</organism>
<dbReference type="eggNOG" id="ENOG502QRMC">
    <property type="taxonomic scope" value="Eukaryota"/>
</dbReference>
<feature type="region of interest" description="Disordered" evidence="1">
    <location>
        <begin position="788"/>
        <end position="808"/>
    </location>
</feature>
<dbReference type="CDD" id="cd15473">
    <property type="entry name" value="Myo5p-like_CBD_DIL_ANK"/>
    <property type="match status" value="1"/>
</dbReference>
<dbReference type="GO" id="GO:0051020">
    <property type="term" value="F:GTPase binding"/>
    <property type="evidence" value="ECO:0007669"/>
    <property type="project" value="TreeGrafter"/>
</dbReference>
<dbReference type="Proteomes" id="UP000187013">
    <property type="component" value="Unassembled WGS sequence"/>
</dbReference>
<proteinExistence type="predicted"/>
<dbReference type="Gene3D" id="1.25.40.20">
    <property type="entry name" value="Ankyrin repeat-containing domain"/>
    <property type="match status" value="1"/>
</dbReference>
<dbReference type="SMART" id="SM01132">
    <property type="entry name" value="DIL"/>
    <property type="match status" value="1"/>
</dbReference>
<dbReference type="PANTHER" id="PTHR16027">
    <property type="entry name" value="DILUTE DOMAIN-CONTAINING PROTEIN YPR089W"/>
    <property type="match status" value="1"/>
</dbReference>
<gene>
    <name evidence="3" type="ORF">ZYGR_0I07290</name>
</gene>
<feature type="region of interest" description="Disordered" evidence="1">
    <location>
        <begin position="727"/>
        <end position="760"/>
    </location>
</feature>
<dbReference type="PROSITE" id="PS51126">
    <property type="entry name" value="DILUTE"/>
    <property type="match status" value="1"/>
</dbReference>
<dbReference type="AlphaFoldDB" id="A0A1Q2ZYA4"/>
<dbReference type="InterPro" id="IPR002710">
    <property type="entry name" value="Dilute_dom"/>
</dbReference>
<evidence type="ECO:0000313" key="3">
    <source>
        <dbReference type="EMBL" id="GAV48432.1"/>
    </source>
</evidence>